<dbReference type="Gene3D" id="3.50.50.60">
    <property type="entry name" value="FAD/NAD(P)-binding domain"/>
    <property type="match status" value="1"/>
</dbReference>
<dbReference type="PANTHER" id="PTHR46865">
    <property type="entry name" value="OXIDOREDUCTASE-RELATED"/>
    <property type="match status" value="1"/>
</dbReference>
<dbReference type="Pfam" id="PF01494">
    <property type="entry name" value="FAD_binding_3"/>
    <property type="match status" value="1"/>
</dbReference>
<sequence length="394" mass="44536">MKKVLISGASIAGPTIAYWLSKLNYNVTLVEREESIRLGGQNIDIKGAAKEVAEKMGIYDQIKQAGTGEVGTHYVDKDDNITATFDMGEFGGLTSELEILRGNLVEILFHLTKSKVHYRFADHITNVKNHEKDVEVTFHSGKVARYDLLIIAEGQRSKTRDLVFANQVDTKYLGLYTAYATIPKTSNDTSWAKWYVSTKSRSIIMRPDNQGTTRVALNFLSERDQYQDLSHQEKQRLIKEIFQDAGWESNRILDALDKVDNIYLDSVTQIKMDSWSEGRVVLLGDAGYCPTTLTGKGTALAMIGAYILAHELHAAKDHQIAFQQYENKFRGYVESVQNFPESFIKLAYPSSAFGVFIFNKIEGMIASKTFQSFTKFFNSDKSDEDDFKLPVYQD</sequence>
<organism evidence="2 3">
    <name type="scientific">Sphingobacterium corticis</name>
    <dbReference type="NCBI Taxonomy" id="1812823"/>
    <lineage>
        <taxon>Bacteria</taxon>
        <taxon>Pseudomonadati</taxon>
        <taxon>Bacteroidota</taxon>
        <taxon>Sphingobacteriia</taxon>
        <taxon>Sphingobacteriales</taxon>
        <taxon>Sphingobacteriaceae</taxon>
        <taxon>Sphingobacterium</taxon>
    </lineage>
</organism>
<dbReference type="Gene3D" id="3.30.9.10">
    <property type="entry name" value="D-Amino Acid Oxidase, subunit A, domain 2"/>
    <property type="match status" value="1"/>
</dbReference>
<dbReference type="PANTHER" id="PTHR46865:SF2">
    <property type="entry name" value="MONOOXYGENASE"/>
    <property type="match status" value="1"/>
</dbReference>
<dbReference type="Proteomes" id="UP001597393">
    <property type="component" value="Unassembled WGS sequence"/>
</dbReference>
<feature type="domain" description="FAD-binding" evidence="1">
    <location>
        <begin position="3"/>
        <end position="315"/>
    </location>
</feature>
<proteinExistence type="predicted"/>
<accession>A0ABW5NNV6</accession>
<evidence type="ECO:0000313" key="2">
    <source>
        <dbReference type="EMBL" id="MFD2600328.1"/>
    </source>
</evidence>
<dbReference type="EMBL" id="JBHUMA010000009">
    <property type="protein sequence ID" value="MFD2600328.1"/>
    <property type="molecule type" value="Genomic_DNA"/>
</dbReference>
<keyword evidence="3" id="KW-1185">Reference proteome</keyword>
<evidence type="ECO:0000259" key="1">
    <source>
        <dbReference type="Pfam" id="PF01494"/>
    </source>
</evidence>
<dbReference type="GO" id="GO:0004497">
    <property type="term" value="F:monooxygenase activity"/>
    <property type="evidence" value="ECO:0007669"/>
    <property type="project" value="UniProtKB-KW"/>
</dbReference>
<keyword evidence="2" id="KW-0560">Oxidoreductase</keyword>
<comment type="caution">
    <text evidence="2">The sequence shown here is derived from an EMBL/GenBank/DDBJ whole genome shotgun (WGS) entry which is preliminary data.</text>
</comment>
<dbReference type="RefSeq" id="WP_380870467.1">
    <property type="nucleotide sequence ID" value="NZ_JBHUMA010000009.1"/>
</dbReference>
<name>A0ABW5NNV6_9SPHI</name>
<dbReference type="PRINTS" id="PR00420">
    <property type="entry name" value="RNGMNOXGNASE"/>
</dbReference>
<reference evidence="3" key="1">
    <citation type="journal article" date="2019" name="Int. J. Syst. Evol. Microbiol.">
        <title>The Global Catalogue of Microorganisms (GCM) 10K type strain sequencing project: providing services to taxonomists for standard genome sequencing and annotation.</title>
        <authorList>
            <consortium name="The Broad Institute Genomics Platform"/>
            <consortium name="The Broad Institute Genome Sequencing Center for Infectious Disease"/>
            <person name="Wu L."/>
            <person name="Ma J."/>
        </authorList>
    </citation>
    <scope>NUCLEOTIDE SEQUENCE [LARGE SCALE GENOMIC DNA]</scope>
    <source>
        <strain evidence="3">KCTC 42248</strain>
    </source>
</reference>
<protein>
    <submittedName>
        <fullName evidence="2">FAD-dependent monooxygenase</fullName>
    </submittedName>
</protein>
<gene>
    <name evidence="2" type="ORF">ACFSQ3_15345</name>
</gene>
<dbReference type="InterPro" id="IPR002938">
    <property type="entry name" value="FAD-bd"/>
</dbReference>
<keyword evidence="2" id="KW-0503">Monooxygenase</keyword>
<dbReference type="SUPFAM" id="SSF51905">
    <property type="entry name" value="FAD/NAD(P)-binding domain"/>
    <property type="match status" value="1"/>
</dbReference>
<dbReference type="InterPro" id="IPR051704">
    <property type="entry name" value="FAD_aromatic-hydroxylase"/>
</dbReference>
<dbReference type="InterPro" id="IPR036188">
    <property type="entry name" value="FAD/NAD-bd_sf"/>
</dbReference>
<evidence type="ECO:0000313" key="3">
    <source>
        <dbReference type="Proteomes" id="UP001597393"/>
    </source>
</evidence>